<protein>
    <submittedName>
        <fullName evidence="2">CARMIL_C domain-containing protein</fullName>
    </submittedName>
</protein>
<evidence type="ECO:0000313" key="1">
    <source>
        <dbReference type="Proteomes" id="UP000036681"/>
    </source>
</evidence>
<dbReference type="Proteomes" id="UP000036681">
    <property type="component" value="Unplaced"/>
</dbReference>
<evidence type="ECO:0000313" key="2">
    <source>
        <dbReference type="WBParaSite" id="ALUE_0001619601-mRNA-1"/>
    </source>
</evidence>
<name>A0A0M3IDS5_ASCLU</name>
<organism evidence="1 2">
    <name type="scientific">Ascaris lumbricoides</name>
    <name type="common">Giant roundworm</name>
    <dbReference type="NCBI Taxonomy" id="6252"/>
    <lineage>
        <taxon>Eukaryota</taxon>
        <taxon>Metazoa</taxon>
        <taxon>Ecdysozoa</taxon>
        <taxon>Nematoda</taxon>
        <taxon>Chromadorea</taxon>
        <taxon>Rhabditida</taxon>
        <taxon>Spirurina</taxon>
        <taxon>Ascaridomorpha</taxon>
        <taxon>Ascaridoidea</taxon>
        <taxon>Ascarididae</taxon>
        <taxon>Ascaris</taxon>
    </lineage>
</organism>
<keyword evidence="1" id="KW-1185">Reference proteome</keyword>
<dbReference type="WBParaSite" id="ALUE_0001619601-mRNA-1">
    <property type="protein sequence ID" value="ALUE_0001619601-mRNA-1"/>
    <property type="gene ID" value="ALUE_0001619601"/>
</dbReference>
<proteinExistence type="predicted"/>
<dbReference type="AlphaFoldDB" id="A0A0M3IDS5"/>
<reference evidence="2" key="1">
    <citation type="submission" date="2017-02" db="UniProtKB">
        <authorList>
            <consortium name="WormBaseParasite"/>
        </authorList>
    </citation>
    <scope>IDENTIFICATION</scope>
</reference>
<accession>A0A0M3IDS5</accession>
<sequence>STAVVADDLCEAPRETRSYTASTCVSQATSSEVMRSQSADDMCKIPSTRRRRFRQLLQTMIESGMYSAADCDNIDVSCSEAVMHNMGTFTRHINTTLTSVPYTEDVYKPSLSQGDLLKTRRQPTMNEAPLSHSNEMGKPLNAASSHSSIAIIHL</sequence>